<keyword evidence="4" id="KW-0547">Nucleotide-binding</keyword>
<proteinExistence type="predicted"/>
<dbReference type="InterPro" id="IPR000550">
    <property type="entry name" value="Hppk"/>
</dbReference>
<evidence type="ECO:0000313" key="10">
    <source>
        <dbReference type="Proteomes" id="UP001467690"/>
    </source>
</evidence>
<feature type="domain" description="7,8-dihydro-6-hydroxymethylpterin-pyrophosphokinase" evidence="8">
    <location>
        <begin position="6"/>
        <end position="129"/>
    </location>
</feature>
<comment type="caution">
    <text evidence="9">The sequence shown here is derived from an EMBL/GenBank/DDBJ whole genome shotgun (WGS) entry which is preliminary data.</text>
</comment>
<dbReference type="PANTHER" id="PTHR43071">
    <property type="entry name" value="2-AMINO-4-HYDROXY-6-HYDROXYMETHYLDIHYDROPTERIDINE PYROPHOSPHOKINASE"/>
    <property type="match status" value="1"/>
</dbReference>
<evidence type="ECO:0000256" key="6">
    <source>
        <dbReference type="ARBA" id="ARBA00022840"/>
    </source>
</evidence>
<evidence type="ECO:0000259" key="8">
    <source>
        <dbReference type="Pfam" id="PF01288"/>
    </source>
</evidence>
<keyword evidence="7" id="KW-0289">Folate biosynthesis</keyword>
<dbReference type="Gene3D" id="3.30.70.560">
    <property type="entry name" value="7,8-Dihydro-6-hydroxymethylpterin-pyrophosphokinase HPPK"/>
    <property type="match status" value="1"/>
</dbReference>
<evidence type="ECO:0000256" key="7">
    <source>
        <dbReference type="ARBA" id="ARBA00022909"/>
    </source>
</evidence>
<evidence type="ECO:0000256" key="1">
    <source>
        <dbReference type="ARBA" id="ARBA00005051"/>
    </source>
</evidence>
<evidence type="ECO:0000313" key="9">
    <source>
        <dbReference type="EMBL" id="MER2493746.1"/>
    </source>
</evidence>
<gene>
    <name evidence="9" type="primary">folK</name>
    <name evidence="9" type="ORF">ABS311_17855</name>
</gene>
<name>A0ABV1RLC9_9ALTE</name>
<keyword evidence="10" id="KW-1185">Reference proteome</keyword>
<evidence type="ECO:0000256" key="2">
    <source>
        <dbReference type="ARBA" id="ARBA00013253"/>
    </source>
</evidence>
<keyword evidence="5" id="KW-0418">Kinase</keyword>
<sequence>MARVAVSLGTNTEAEFHLKIAIFLLRPFIQELVISDVYESTPVNFGGRNFYNIVFGGNTKLSLEHFIELLKSIEDQYGRDRNANNRSSITLDLDLLIYDDIICENPISLPRPEILKNAFVLKPLCDIYPDLLHPVVKKSYTLLWQNFDNPSQALWQIDFDWKK</sequence>
<keyword evidence="3 9" id="KW-0808">Transferase</keyword>
<dbReference type="InterPro" id="IPR035907">
    <property type="entry name" value="Hppk_sf"/>
</dbReference>
<evidence type="ECO:0000256" key="3">
    <source>
        <dbReference type="ARBA" id="ARBA00022679"/>
    </source>
</evidence>
<dbReference type="PANTHER" id="PTHR43071:SF2">
    <property type="entry name" value="2-AMINO-4-HYDROXY-6-HYDROXYMETHYLDIHYDROPTERIDINE PYROPHOSPHOKINASE"/>
    <property type="match status" value="1"/>
</dbReference>
<reference evidence="9 10" key="1">
    <citation type="submission" date="2024-06" db="EMBL/GenBank/DDBJ databases">
        <authorList>
            <person name="Chen R.Y."/>
        </authorList>
    </citation>
    <scope>NUCLEOTIDE SEQUENCE [LARGE SCALE GENOMIC DNA]</scope>
    <source>
        <strain evidence="9 10">D2</strain>
    </source>
</reference>
<dbReference type="SUPFAM" id="SSF55083">
    <property type="entry name" value="6-hydroxymethyl-7,8-dihydropterin pyrophosphokinase, HPPK"/>
    <property type="match status" value="1"/>
</dbReference>
<dbReference type="EMBL" id="JBELOE010000265">
    <property type="protein sequence ID" value="MER2493746.1"/>
    <property type="molecule type" value="Genomic_DNA"/>
</dbReference>
<dbReference type="RefSeq" id="WP_143869678.1">
    <property type="nucleotide sequence ID" value="NZ_CP041660.1"/>
</dbReference>
<evidence type="ECO:0000256" key="5">
    <source>
        <dbReference type="ARBA" id="ARBA00022777"/>
    </source>
</evidence>
<dbReference type="GO" id="GO:0003848">
    <property type="term" value="F:2-amino-4-hydroxy-6-hydroxymethyldihydropteridine diphosphokinase activity"/>
    <property type="evidence" value="ECO:0007669"/>
    <property type="project" value="UniProtKB-EC"/>
</dbReference>
<protein>
    <recommendedName>
        <fullName evidence="2">2-amino-4-hydroxy-6-hydroxymethyldihydropteridine diphosphokinase</fullName>
        <ecNumber evidence="2">2.7.6.3</ecNumber>
    </recommendedName>
</protein>
<keyword evidence="6" id="KW-0067">ATP-binding</keyword>
<dbReference type="Pfam" id="PF01288">
    <property type="entry name" value="HPPK"/>
    <property type="match status" value="1"/>
</dbReference>
<accession>A0ABV1RLC9</accession>
<comment type="pathway">
    <text evidence="1">Cofactor biosynthesis; tetrahydrofolate biosynthesis; 2-amino-4-hydroxy-6-hydroxymethyl-7,8-dihydropteridine diphosphate from 7,8-dihydroneopterin triphosphate: step 4/4.</text>
</comment>
<evidence type="ECO:0000256" key="4">
    <source>
        <dbReference type="ARBA" id="ARBA00022741"/>
    </source>
</evidence>
<organism evidence="9 10">
    <name type="scientific">Catenovulum sediminis</name>
    <dbReference type="NCBI Taxonomy" id="1740262"/>
    <lineage>
        <taxon>Bacteria</taxon>
        <taxon>Pseudomonadati</taxon>
        <taxon>Pseudomonadota</taxon>
        <taxon>Gammaproteobacteria</taxon>
        <taxon>Alteromonadales</taxon>
        <taxon>Alteromonadaceae</taxon>
        <taxon>Catenovulum</taxon>
    </lineage>
</organism>
<dbReference type="Proteomes" id="UP001467690">
    <property type="component" value="Unassembled WGS sequence"/>
</dbReference>
<dbReference type="EC" id="2.7.6.3" evidence="2"/>
<dbReference type="NCBIfam" id="TIGR01498">
    <property type="entry name" value="folK"/>
    <property type="match status" value="1"/>
</dbReference>